<dbReference type="Gene3D" id="2.120.10.80">
    <property type="entry name" value="Kelch-type beta propeller"/>
    <property type="match status" value="2"/>
</dbReference>
<reference evidence="3" key="1">
    <citation type="submission" date="2022-10" db="EMBL/GenBank/DDBJ databases">
        <title>The complete genomes of actinobacterial strains from the NBC collection.</title>
        <authorList>
            <person name="Joergensen T.S."/>
            <person name="Alvarez Arevalo M."/>
            <person name="Sterndorff E.B."/>
            <person name="Faurdal D."/>
            <person name="Vuksanovic O."/>
            <person name="Mourched A.-S."/>
            <person name="Charusanti P."/>
            <person name="Shaw S."/>
            <person name="Blin K."/>
            <person name="Weber T."/>
        </authorList>
    </citation>
    <scope>NUCLEOTIDE SEQUENCE</scope>
    <source>
        <strain evidence="3">NBC_00283</strain>
    </source>
</reference>
<evidence type="ECO:0000256" key="1">
    <source>
        <dbReference type="SAM" id="MobiDB-lite"/>
    </source>
</evidence>
<feature type="compositionally biased region" description="Low complexity" evidence="1">
    <location>
        <begin position="417"/>
        <end position="428"/>
    </location>
</feature>
<evidence type="ECO:0000313" key="3">
    <source>
        <dbReference type="EMBL" id="WUO45935.1"/>
    </source>
</evidence>
<feature type="compositionally biased region" description="Polar residues" evidence="1">
    <location>
        <begin position="524"/>
        <end position="534"/>
    </location>
</feature>
<name>A0ABZ1RIG9_9ACTN</name>
<dbReference type="PANTHER" id="PTHR45632:SF17">
    <property type="entry name" value="KELCH-LIKE PROTEIN 31"/>
    <property type="match status" value="1"/>
</dbReference>
<protein>
    <submittedName>
        <fullName evidence="3">Uncharacterized protein</fullName>
    </submittedName>
</protein>
<sequence length="534" mass="54275">MRRMRHSDQDESPPGRTRYRGWRRLAVLAVAPLLALPSTAASAQGVWLTLPQMPTARAYLAGAAAKCPEGLHGTCVYAVGADAKLEAYSPAVGTWATLPPLRTPRSNLASTTAPCPGGVRGDCVYAIGGLVGGTTTVTSLEAYSTETNVWLSLPPLPGGPRASLGAATAPCPTGVGGLRGTCVYAIGGTTLTGADPILTRVEAYSPATNTWATVSSLQTARSGLGATGAPCPGDLGLRGTCVYAVGGGNTGDAALITAEVYSPELDGWQPLPDMPTERGLTAAATAPCPDGMTDGCVYAVGGTNGTDNLAALDAYSPVTNAWVTLPPMPTARRALAAAAAPCPKTRKSDCVYALGGLPGADETPTSKAEAFAIEGSEQRPGSDQPPQRPTQPGAVTPPGGGQQQNPGGQTWPDHQQRPPAAEQQPGGAQQPGGGQQSGGAQQPGGAAQPGGGQRPPARPDQQQAQPGTGQQQKPGQRPPAKPGQKPSGKPGQKPSTKPAPDTSPQESLEDELPFVRPPLEESDGSSQEFEPSAR</sequence>
<dbReference type="SMART" id="SM00612">
    <property type="entry name" value="Kelch"/>
    <property type="match status" value="5"/>
</dbReference>
<organism evidence="3 4">
    <name type="scientific">Streptomyces goshikiensis</name>
    <dbReference type="NCBI Taxonomy" id="1942"/>
    <lineage>
        <taxon>Bacteria</taxon>
        <taxon>Bacillati</taxon>
        <taxon>Actinomycetota</taxon>
        <taxon>Actinomycetes</taxon>
        <taxon>Kitasatosporales</taxon>
        <taxon>Streptomycetaceae</taxon>
        <taxon>Streptomyces</taxon>
    </lineage>
</organism>
<dbReference type="InterPro" id="IPR011043">
    <property type="entry name" value="Gal_Oxase/kelch_b-propeller"/>
</dbReference>
<dbReference type="Proteomes" id="UP001432075">
    <property type="component" value="Chromosome"/>
</dbReference>
<dbReference type="Pfam" id="PF01344">
    <property type="entry name" value="Kelch_1"/>
    <property type="match status" value="4"/>
</dbReference>
<evidence type="ECO:0000313" key="4">
    <source>
        <dbReference type="Proteomes" id="UP001432075"/>
    </source>
</evidence>
<proteinExistence type="predicted"/>
<dbReference type="InterPro" id="IPR006652">
    <property type="entry name" value="Kelch_1"/>
</dbReference>
<keyword evidence="4" id="KW-1185">Reference proteome</keyword>
<feature type="region of interest" description="Disordered" evidence="1">
    <location>
        <begin position="375"/>
        <end position="534"/>
    </location>
</feature>
<keyword evidence="2" id="KW-0732">Signal</keyword>
<feature type="compositionally biased region" description="Low complexity" evidence="1">
    <location>
        <begin position="459"/>
        <end position="475"/>
    </location>
</feature>
<dbReference type="InterPro" id="IPR015915">
    <property type="entry name" value="Kelch-typ_b-propeller"/>
</dbReference>
<feature type="signal peptide" evidence="2">
    <location>
        <begin position="1"/>
        <end position="43"/>
    </location>
</feature>
<evidence type="ECO:0000256" key="2">
    <source>
        <dbReference type="SAM" id="SignalP"/>
    </source>
</evidence>
<dbReference type="PANTHER" id="PTHR45632">
    <property type="entry name" value="LD33804P"/>
    <property type="match status" value="1"/>
</dbReference>
<gene>
    <name evidence="3" type="ORF">OHU17_08845</name>
</gene>
<dbReference type="EMBL" id="CP108057">
    <property type="protein sequence ID" value="WUO45935.1"/>
    <property type="molecule type" value="Genomic_DNA"/>
</dbReference>
<dbReference type="RefSeq" id="WP_328775671.1">
    <property type="nucleotide sequence ID" value="NZ_CP108057.1"/>
</dbReference>
<feature type="chain" id="PRO_5045702693" evidence="2">
    <location>
        <begin position="44"/>
        <end position="534"/>
    </location>
</feature>
<accession>A0ABZ1RIG9</accession>
<dbReference type="SUPFAM" id="SSF50965">
    <property type="entry name" value="Galactose oxidase, central domain"/>
    <property type="match status" value="1"/>
</dbReference>